<dbReference type="InterPro" id="IPR029063">
    <property type="entry name" value="SAM-dependent_MTases_sf"/>
</dbReference>
<dbReference type="Pfam" id="PF26049">
    <property type="entry name" value="RLMG_N"/>
    <property type="match status" value="1"/>
</dbReference>
<dbReference type="CDD" id="cd02440">
    <property type="entry name" value="AdoMet_MTases"/>
    <property type="match status" value="1"/>
</dbReference>
<dbReference type="OrthoDB" id="29650at2"/>
<dbReference type="InterPro" id="IPR002052">
    <property type="entry name" value="DNA_methylase_N6_adenine_CS"/>
</dbReference>
<evidence type="ECO:0000256" key="4">
    <source>
        <dbReference type="ARBA" id="ARBA00022679"/>
    </source>
</evidence>
<dbReference type="GO" id="GO:0032259">
    <property type="term" value="P:methylation"/>
    <property type="evidence" value="ECO:0007669"/>
    <property type="project" value="UniProtKB-KW"/>
</dbReference>
<keyword evidence="2" id="KW-0698">rRNA processing</keyword>
<dbReference type="PROSITE" id="PS00092">
    <property type="entry name" value="N6_MTASE"/>
    <property type="match status" value="1"/>
</dbReference>
<dbReference type="GO" id="GO:0006364">
    <property type="term" value="P:rRNA processing"/>
    <property type="evidence" value="ECO:0007669"/>
    <property type="project" value="UniProtKB-KW"/>
</dbReference>
<organism evidence="7 8">
    <name type="scientific">Flavimobilis marinus</name>
    <dbReference type="NCBI Taxonomy" id="285351"/>
    <lineage>
        <taxon>Bacteria</taxon>
        <taxon>Bacillati</taxon>
        <taxon>Actinomycetota</taxon>
        <taxon>Actinomycetes</taxon>
        <taxon>Micrococcales</taxon>
        <taxon>Jonesiaceae</taxon>
        <taxon>Flavimobilis</taxon>
    </lineage>
</organism>
<protein>
    <submittedName>
        <fullName evidence="7">16S rRNA m(2)G 1207 methyltransferase</fullName>
    </submittedName>
</protein>
<dbReference type="EMBL" id="FONZ01000004">
    <property type="protein sequence ID" value="SFF27650.1"/>
    <property type="molecule type" value="Genomic_DNA"/>
</dbReference>
<name>A0A1I2HEB2_9MICO</name>
<proteinExistence type="predicted"/>
<dbReference type="STRING" id="285351.SAMN04488035_2253"/>
<reference evidence="8" key="1">
    <citation type="submission" date="2016-10" db="EMBL/GenBank/DDBJ databases">
        <authorList>
            <person name="Varghese N."/>
            <person name="Submissions S."/>
        </authorList>
    </citation>
    <scope>NUCLEOTIDE SEQUENCE [LARGE SCALE GENOMIC DNA]</scope>
    <source>
        <strain evidence="8">DSM 19083</strain>
    </source>
</reference>
<dbReference type="Proteomes" id="UP000198520">
    <property type="component" value="Unassembled WGS sequence"/>
</dbReference>
<dbReference type="GO" id="GO:0008170">
    <property type="term" value="F:N-methyltransferase activity"/>
    <property type="evidence" value="ECO:0007669"/>
    <property type="project" value="UniProtKB-ARBA"/>
</dbReference>
<dbReference type="Gene3D" id="3.40.50.150">
    <property type="entry name" value="Vaccinia Virus protein VP39"/>
    <property type="match status" value="2"/>
</dbReference>
<keyword evidence="1" id="KW-0963">Cytoplasm</keyword>
<dbReference type="GO" id="GO:0003676">
    <property type="term" value="F:nucleic acid binding"/>
    <property type="evidence" value="ECO:0007669"/>
    <property type="project" value="InterPro"/>
</dbReference>
<dbReference type="GO" id="GO:0008757">
    <property type="term" value="F:S-adenosylmethionine-dependent methyltransferase activity"/>
    <property type="evidence" value="ECO:0007669"/>
    <property type="project" value="InterPro"/>
</dbReference>
<keyword evidence="4 7" id="KW-0808">Transferase</keyword>
<evidence type="ECO:0000259" key="5">
    <source>
        <dbReference type="Pfam" id="PF05175"/>
    </source>
</evidence>
<dbReference type="SUPFAM" id="SSF53335">
    <property type="entry name" value="S-adenosyl-L-methionine-dependent methyltransferases"/>
    <property type="match status" value="1"/>
</dbReference>
<dbReference type="InterPro" id="IPR007848">
    <property type="entry name" value="Small_mtfrase_dom"/>
</dbReference>
<dbReference type="PANTHER" id="PTHR47816:SF5">
    <property type="entry name" value="RIBOSOMAL RNA LARGE SUBUNIT METHYLTRANSFERASE G"/>
    <property type="match status" value="1"/>
</dbReference>
<dbReference type="RefSeq" id="WP_093378743.1">
    <property type="nucleotide sequence ID" value="NZ_BNAN01000004.1"/>
</dbReference>
<feature type="domain" description="RlmG N-terminal" evidence="6">
    <location>
        <begin position="7"/>
        <end position="176"/>
    </location>
</feature>
<dbReference type="InterPro" id="IPR058679">
    <property type="entry name" value="RlmG_N"/>
</dbReference>
<dbReference type="Pfam" id="PF05175">
    <property type="entry name" value="MTS"/>
    <property type="match status" value="1"/>
</dbReference>
<feature type="domain" description="Methyltransferase small" evidence="5">
    <location>
        <begin position="200"/>
        <end position="372"/>
    </location>
</feature>
<evidence type="ECO:0000256" key="2">
    <source>
        <dbReference type="ARBA" id="ARBA00022552"/>
    </source>
</evidence>
<evidence type="ECO:0000313" key="7">
    <source>
        <dbReference type="EMBL" id="SFF27650.1"/>
    </source>
</evidence>
<gene>
    <name evidence="7" type="ORF">SAMN04488035_2253</name>
</gene>
<evidence type="ECO:0000259" key="6">
    <source>
        <dbReference type="Pfam" id="PF26049"/>
    </source>
</evidence>
<evidence type="ECO:0000256" key="1">
    <source>
        <dbReference type="ARBA" id="ARBA00022490"/>
    </source>
</evidence>
<evidence type="ECO:0000313" key="8">
    <source>
        <dbReference type="Proteomes" id="UP000198520"/>
    </source>
</evidence>
<dbReference type="PANTHER" id="PTHR47816">
    <property type="entry name" value="RIBOSOMAL RNA SMALL SUBUNIT METHYLTRANSFERASE C"/>
    <property type="match status" value="1"/>
</dbReference>
<evidence type="ECO:0000256" key="3">
    <source>
        <dbReference type="ARBA" id="ARBA00022603"/>
    </source>
</evidence>
<accession>A0A1I2HEB2</accession>
<sequence>MTLLDALRRRPDVEAPELVAVDAADRLLLDEAAADVAAAPPGTVVTLDDAYGALTLGAVGLHGARDVRAHTDLITGERALALNAVEVGLEGTFRSFPALDPAVLTGARVVLLRLPRGLDALDELAQLIAAHADPDVVVYAGGRLKHMTRAMNDVLARHLTDVHATLARGKARVLVARGIRPEPETATTYPRSERHDDVGLTVLAHGAAFASTRVDIGTRFLLEALTRTPLPDDVVQAVDLGCGTGVLATWLARELPHARVIATDQSAAAVASAAATAAENGVADRVVVLRDDVGGEIPDGSVDVVLCNPPFHVGAAVHTGAASGMFAAAARMLRPGGELWSVYNSHLRYKGELNRVVGPTQMAAQNPKFTVARSVARG</sequence>
<keyword evidence="3 7" id="KW-0489">Methyltransferase</keyword>
<keyword evidence="8" id="KW-1185">Reference proteome</keyword>
<dbReference type="AlphaFoldDB" id="A0A1I2HEB2"/>
<dbReference type="InterPro" id="IPR046977">
    <property type="entry name" value="RsmC/RlmG"/>
</dbReference>